<evidence type="ECO:0000313" key="3">
    <source>
        <dbReference type="Proteomes" id="UP001642540"/>
    </source>
</evidence>
<comment type="caution">
    <text evidence="2">The sequence shown here is derived from an EMBL/GenBank/DDBJ whole genome shotgun (WGS) entry which is preliminary data.</text>
</comment>
<dbReference type="EMBL" id="CAXLJM020000034">
    <property type="protein sequence ID" value="CAL8103062.1"/>
    <property type="molecule type" value="Genomic_DNA"/>
</dbReference>
<evidence type="ECO:0000256" key="1">
    <source>
        <dbReference type="SAM" id="SignalP"/>
    </source>
</evidence>
<feature type="chain" id="PRO_5047240517" evidence="1">
    <location>
        <begin position="22"/>
        <end position="238"/>
    </location>
</feature>
<proteinExistence type="predicted"/>
<organism evidence="2 3">
    <name type="scientific">Orchesella dallaii</name>
    <dbReference type="NCBI Taxonomy" id="48710"/>
    <lineage>
        <taxon>Eukaryota</taxon>
        <taxon>Metazoa</taxon>
        <taxon>Ecdysozoa</taxon>
        <taxon>Arthropoda</taxon>
        <taxon>Hexapoda</taxon>
        <taxon>Collembola</taxon>
        <taxon>Entomobryomorpha</taxon>
        <taxon>Entomobryoidea</taxon>
        <taxon>Orchesellidae</taxon>
        <taxon>Orchesellinae</taxon>
        <taxon>Orchesella</taxon>
    </lineage>
</organism>
<keyword evidence="1" id="KW-0732">Signal</keyword>
<reference evidence="2 3" key="1">
    <citation type="submission" date="2024-08" db="EMBL/GenBank/DDBJ databases">
        <authorList>
            <person name="Cucini C."/>
            <person name="Frati F."/>
        </authorList>
    </citation>
    <scope>NUCLEOTIDE SEQUENCE [LARGE SCALE GENOMIC DNA]</scope>
</reference>
<accession>A0ABP1QKU9</accession>
<name>A0ABP1QKU9_9HEXA</name>
<sequence length="238" mass="26379">MKVCSWTRLLILTLFFAISTAVIRPPPTSGCSNLIKNYGCHCPTSNGRVVPFKCTSMFDEEILNSSSGFPAPTVLSFPNVSPDLDPIEVDASKICVQEKYCEIRVKPSDPKWAIIDWCVTTESSALQHLQLLGPPHSPVCCDTSDDLKYVRTMMCMRRDLSLNRIIDSPLLISIYIKLLPRAVIPLRLSLVFFDKVSSSGIIPPEFIDKTNTGGASVKLVRVEGMRLDLSSVTIWADL</sequence>
<gene>
    <name evidence="2" type="ORF">ODALV1_LOCUS11338</name>
</gene>
<dbReference type="Proteomes" id="UP001642540">
    <property type="component" value="Unassembled WGS sequence"/>
</dbReference>
<evidence type="ECO:0000313" key="2">
    <source>
        <dbReference type="EMBL" id="CAL8103062.1"/>
    </source>
</evidence>
<keyword evidence="3" id="KW-1185">Reference proteome</keyword>
<feature type="signal peptide" evidence="1">
    <location>
        <begin position="1"/>
        <end position="21"/>
    </location>
</feature>
<protein>
    <submittedName>
        <fullName evidence="2">Uncharacterized protein</fullName>
    </submittedName>
</protein>